<evidence type="ECO:0000256" key="5">
    <source>
        <dbReference type="SAM" id="MobiDB-lite"/>
    </source>
</evidence>
<feature type="compositionally biased region" description="Low complexity" evidence="5">
    <location>
        <begin position="9"/>
        <end position="26"/>
    </location>
</feature>
<keyword evidence="2" id="KW-0813">Transport</keyword>
<dbReference type="InterPro" id="IPR050319">
    <property type="entry name" value="ABC_transp_ATP-bind"/>
</dbReference>
<dbReference type="InterPro" id="IPR013563">
    <property type="entry name" value="Oligopep_ABC_C"/>
</dbReference>
<evidence type="ECO:0000256" key="3">
    <source>
        <dbReference type="ARBA" id="ARBA00022741"/>
    </source>
</evidence>
<dbReference type="SUPFAM" id="SSF52540">
    <property type="entry name" value="P-loop containing nucleoside triphosphate hydrolases"/>
    <property type="match status" value="1"/>
</dbReference>
<keyword evidence="8" id="KW-1185">Reference proteome</keyword>
<dbReference type="GO" id="GO:0005524">
    <property type="term" value="F:ATP binding"/>
    <property type="evidence" value="ECO:0007669"/>
    <property type="project" value="UniProtKB-KW"/>
</dbReference>
<dbReference type="GO" id="GO:0015833">
    <property type="term" value="P:peptide transport"/>
    <property type="evidence" value="ECO:0007669"/>
    <property type="project" value="InterPro"/>
</dbReference>
<dbReference type="InterPro" id="IPR003439">
    <property type="entry name" value="ABC_transporter-like_ATP-bd"/>
</dbReference>
<dbReference type="FunFam" id="3.40.50.300:FF:000016">
    <property type="entry name" value="Oligopeptide ABC transporter ATP-binding component"/>
    <property type="match status" value="1"/>
</dbReference>
<dbReference type="Gene3D" id="3.40.50.300">
    <property type="entry name" value="P-loop containing nucleotide triphosphate hydrolases"/>
    <property type="match status" value="1"/>
</dbReference>
<evidence type="ECO:0000313" key="8">
    <source>
        <dbReference type="Proteomes" id="UP000219072"/>
    </source>
</evidence>
<evidence type="ECO:0000256" key="4">
    <source>
        <dbReference type="ARBA" id="ARBA00022840"/>
    </source>
</evidence>
<dbReference type="GO" id="GO:0055085">
    <property type="term" value="P:transmembrane transport"/>
    <property type="evidence" value="ECO:0007669"/>
    <property type="project" value="UniProtKB-ARBA"/>
</dbReference>
<keyword evidence="4 7" id="KW-0067">ATP-binding</keyword>
<dbReference type="GO" id="GO:0016887">
    <property type="term" value="F:ATP hydrolysis activity"/>
    <property type="evidence" value="ECO:0007669"/>
    <property type="project" value="InterPro"/>
</dbReference>
<evidence type="ECO:0000256" key="2">
    <source>
        <dbReference type="ARBA" id="ARBA00022448"/>
    </source>
</evidence>
<dbReference type="OrthoDB" id="3326974at2"/>
<dbReference type="SMART" id="SM00382">
    <property type="entry name" value="AAA"/>
    <property type="match status" value="1"/>
</dbReference>
<keyword evidence="3" id="KW-0547">Nucleotide-binding</keyword>
<comment type="similarity">
    <text evidence="1">Belongs to the ABC transporter superfamily.</text>
</comment>
<feature type="domain" description="ABC transporter" evidence="6">
    <location>
        <begin position="29"/>
        <end position="280"/>
    </location>
</feature>
<protein>
    <submittedName>
        <fullName evidence="7">Oligopeptide/dipeptide ABC transporter, ATP-binding protein, C-terminal domain-containing protein</fullName>
    </submittedName>
</protein>
<gene>
    <name evidence="7" type="ORF">SAMN06297387_102455</name>
</gene>
<dbReference type="EMBL" id="OCNE01000002">
    <property type="protein sequence ID" value="SOD61039.1"/>
    <property type="molecule type" value="Genomic_DNA"/>
</dbReference>
<dbReference type="PROSITE" id="PS00211">
    <property type="entry name" value="ABC_TRANSPORTER_1"/>
    <property type="match status" value="1"/>
</dbReference>
<evidence type="ECO:0000256" key="1">
    <source>
        <dbReference type="ARBA" id="ARBA00005417"/>
    </source>
</evidence>
<dbReference type="PANTHER" id="PTHR43776">
    <property type="entry name" value="TRANSPORT ATP-BINDING PROTEIN"/>
    <property type="match status" value="1"/>
</dbReference>
<dbReference type="PANTHER" id="PTHR43776:SF7">
    <property type="entry name" value="D,D-DIPEPTIDE TRANSPORT ATP-BINDING PROTEIN DDPF-RELATED"/>
    <property type="match status" value="1"/>
</dbReference>
<dbReference type="PROSITE" id="PS50893">
    <property type="entry name" value="ABC_TRANSPORTER_2"/>
    <property type="match status" value="1"/>
</dbReference>
<feature type="region of interest" description="Disordered" evidence="5">
    <location>
        <begin position="1"/>
        <end position="26"/>
    </location>
</feature>
<dbReference type="InterPro" id="IPR027417">
    <property type="entry name" value="P-loop_NTPase"/>
</dbReference>
<sequence length="374" mass="40792">MTTASTAHEGPAGPEEGTGAAGETPPALMTAEGLTKYFPIKGGFPFKRTVGAVKAVDGLDLVVREGESFGLVGESGCGKSTTGRLLARLLEPTAGTITYRDQDISHAGRKELAPIRSEIQMIFQDPYSSLNPRQTVGSIVGAPLEINRVNPPGGREARVRELMDTVGLNPEHYNRFPHEFSGGQRQRIGVARALALEPRLIIADEPVSALDVSIQAQVINLLRRVQREHGIAFLFIAHDLAVVRHFSQRIAVMYLGKIVEVGDRRAIYERPRHPYTHALLSAVPEAELELAEAEDPEAGADAPKERTARRERIRLEGDVPSPSDPPSGCRFRTRCWKAQDRCATEEPPLVRIEGNAEGHMTACHFPEAGTVLLE</sequence>
<dbReference type="AlphaFoldDB" id="A0A286DQW0"/>
<evidence type="ECO:0000259" key="6">
    <source>
        <dbReference type="PROSITE" id="PS50893"/>
    </source>
</evidence>
<dbReference type="Pfam" id="PF00005">
    <property type="entry name" value="ABC_tran"/>
    <property type="match status" value="1"/>
</dbReference>
<dbReference type="Pfam" id="PF08352">
    <property type="entry name" value="oligo_HPY"/>
    <property type="match status" value="2"/>
</dbReference>
<proteinExistence type="inferred from homology"/>
<dbReference type="InterPro" id="IPR003593">
    <property type="entry name" value="AAA+_ATPase"/>
</dbReference>
<accession>A0A286DQW0</accession>
<name>A0A286DQW0_9ACTN</name>
<feature type="region of interest" description="Disordered" evidence="5">
    <location>
        <begin position="290"/>
        <end position="326"/>
    </location>
</feature>
<dbReference type="CDD" id="cd03257">
    <property type="entry name" value="ABC_NikE_OppD_transporters"/>
    <property type="match status" value="1"/>
</dbReference>
<organism evidence="7 8">
    <name type="scientific">Streptomyces zhaozhouensis</name>
    <dbReference type="NCBI Taxonomy" id="1300267"/>
    <lineage>
        <taxon>Bacteria</taxon>
        <taxon>Bacillati</taxon>
        <taxon>Actinomycetota</taxon>
        <taxon>Actinomycetes</taxon>
        <taxon>Kitasatosporales</taxon>
        <taxon>Streptomycetaceae</taxon>
        <taxon>Streptomyces</taxon>
    </lineage>
</organism>
<dbReference type="InterPro" id="IPR017871">
    <property type="entry name" value="ABC_transporter-like_CS"/>
</dbReference>
<evidence type="ECO:0000313" key="7">
    <source>
        <dbReference type="EMBL" id="SOD61039.1"/>
    </source>
</evidence>
<dbReference type="Proteomes" id="UP000219072">
    <property type="component" value="Unassembled WGS sequence"/>
</dbReference>
<dbReference type="NCBIfam" id="TIGR01727">
    <property type="entry name" value="oligo_HPY"/>
    <property type="match status" value="1"/>
</dbReference>
<feature type="compositionally biased region" description="Basic and acidic residues" evidence="5">
    <location>
        <begin position="302"/>
        <end position="317"/>
    </location>
</feature>
<reference evidence="7 8" key="1">
    <citation type="submission" date="2017-09" db="EMBL/GenBank/DDBJ databases">
        <authorList>
            <person name="Ehlers B."/>
            <person name="Leendertz F.H."/>
        </authorList>
    </citation>
    <scope>NUCLEOTIDE SEQUENCE [LARGE SCALE GENOMIC DNA]</scope>
    <source>
        <strain evidence="7 8">CGMCC 4.7095</strain>
    </source>
</reference>